<keyword evidence="3" id="KW-0813">Transport</keyword>
<keyword evidence="6" id="KW-0067">ATP-binding</keyword>
<keyword evidence="5" id="KW-0547">Nucleotide-binding</keyword>
<dbReference type="Pfam" id="PF06422">
    <property type="entry name" value="PDR_CDR"/>
    <property type="match status" value="2"/>
</dbReference>
<keyword evidence="7 10" id="KW-1133">Transmembrane helix</keyword>
<feature type="domain" description="ABC transporter" evidence="11">
    <location>
        <begin position="797"/>
        <end position="1040"/>
    </location>
</feature>
<evidence type="ECO:0000256" key="10">
    <source>
        <dbReference type="SAM" id="Phobius"/>
    </source>
</evidence>
<dbReference type="Pfam" id="PF00005">
    <property type="entry name" value="ABC_tran"/>
    <property type="match status" value="2"/>
</dbReference>
<dbReference type="InParanoid" id="A0A1C7NPW4"/>
<feature type="compositionally biased region" description="Low complexity" evidence="9">
    <location>
        <begin position="10"/>
        <end position="26"/>
    </location>
</feature>
<keyword evidence="8 10" id="KW-0472">Membrane</keyword>
<evidence type="ECO:0000313" key="13">
    <source>
        <dbReference type="Proteomes" id="UP000093000"/>
    </source>
</evidence>
<feature type="transmembrane region" description="Helical" evidence="10">
    <location>
        <begin position="599"/>
        <end position="623"/>
    </location>
</feature>
<feature type="transmembrane region" description="Helical" evidence="10">
    <location>
        <begin position="1136"/>
        <end position="1153"/>
    </location>
</feature>
<protein>
    <submittedName>
        <fullName evidence="12">ABC transporter G family member 14</fullName>
    </submittedName>
</protein>
<keyword evidence="4 10" id="KW-0812">Transmembrane</keyword>
<dbReference type="PROSITE" id="PS00211">
    <property type="entry name" value="ABC_TRANSPORTER_1"/>
    <property type="match status" value="1"/>
</dbReference>
<evidence type="ECO:0000256" key="9">
    <source>
        <dbReference type="SAM" id="MobiDB-lite"/>
    </source>
</evidence>
<feature type="region of interest" description="Disordered" evidence="9">
    <location>
        <begin position="764"/>
        <end position="787"/>
    </location>
</feature>
<dbReference type="GO" id="GO:0016887">
    <property type="term" value="F:ATP hydrolysis activity"/>
    <property type="evidence" value="ECO:0007669"/>
    <property type="project" value="InterPro"/>
</dbReference>
<feature type="domain" description="ABC transporter" evidence="11">
    <location>
        <begin position="128"/>
        <end position="381"/>
    </location>
</feature>
<accession>A0A1C7NPW4</accession>
<evidence type="ECO:0000259" key="11">
    <source>
        <dbReference type="PROSITE" id="PS50893"/>
    </source>
</evidence>
<dbReference type="FunFam" id="3.40.50.300:FF:000054">
    <property type="entry name" value="ABC multidrug transporter atrF"/>
    <property type="match status" value="1"/>
</dbReference>
<proteinExistence type="inferred from homology"/>
<dbReference type="CDD" id="cd03232">
    <property type="entry name" value="ABCG_PDR_domain2"/>
    <property type="match status" value="1"/>
</dbReference>
<dbReference type="PANTHER" id="PTHR19241">
    <property type="entry name" value="ATP-BINDING CASSETTE TRANSPORTER"/>
    <property type="match status" value="1"/>
</dbReference>
<evidence type="ECO:0000313" key="12">
    <source>
        <dbReference type="EMBL" id="OBZ91030.1"/>
    </source>
</evidence>
<evidence type="ECO:0000256" key="5">
    <source>
        <dbReference type="ARBA" id="ARBA00022741"/>
    </source>
</evidence>
<name>A0A1C7NPW4_9FUNG</name>
<evidence type="ECO:0000256" key="8">
    <source>
        <dbReference type="ARBA" id="ARBA00023136"/>
    </source>
</evidence>
<comment type="subcellular location">
    <subcellularLocation>
        <location evidence="1">Membrane</location>
        <topology evidence="1">Multi-pass membrane protein</topology>
    </subcellularLocation>
</comment>
<dbReference type="CDD" id="cd03233">
    <property type="entry name" value="ABCG_PDR_domain1"/>
    <property type="match status" value="1"/>
</dbReference>
<dbReference type="Gene3D" id="3.40.50.300">
    <property type="entry name" value="P-loop containing nucleotide triphosphate hydrolases"/>
    <property type="match status" value="2"/>
</dbReference>
<dbReference type="SMART" id="SM00382">
    <property type="entry name" value="AAA"/>
    <property type="match status" value="1"/>
</dbReference>
<feature type="transmembrane region" description="Helical" evidence="10">
    <location>
        <begin position="1279"/>
        <end position="1297"/>
    </location>
</feature>
<evidence type="ECO:0000256" key="2">
    <source>
        <dbReference type="ARBA" id="ARBA00006012"/>
    </source>
</evidence>
<feature type="transmembrane region" description="Helical" evidence="10">
    <location>
        <begin position="1165"/>
        <end position="1185"/>
    </location>
</feature>
<sequence>MSKKTELADSKQSNTSSSSDTALSKNNLNSGDFGESSANEVNITDAKLQYANLKRELSERSRADDESANESQSSEDIFNLDEFLHGISRQNDENGNKKKHLGVSWKHLHVEGLGADAFTIPTVFSNIMNTVCFWRFFMKSGLSTKHILHDVTGCCRNGEMLLVLGRPGAGCTSFLKVIANMRSSFTRVDGDVSYGGIHPDDFAEKFRGQVCYNEEDDQHYPTLTLKQTLQFTLRTKTPGKRLDGQSKKDFVCEILYLLGNMLGLTKQMDTMVGNAFVRGLSGGERKRLSIAEQMCTRSTINCWDCSTRGLDAASALDFVRSLRIITDIFSTTTIATLYQASNNIFNVFDKVMLLDEGYCIYYGPTEQAKGYFEDMGYHCPPRKSTPDFLTSLCNPLEREFKPGFEDSVPKHASEFQQRYFCSGIHQQMLEDFEDYEATIQRENKAGDFESALIEEHQKRAPKRRPYIASFYQQVKALTIRQHHLLIKDTEALISRYGTILIQALITASCFFQLPLTGAGAFSRGGTLFFSVLFNAFISQSELVRFLTGRPILEKHKQYALYRPSAYYIAQVIMDIPYALVQVLLFEICAYFMMGLKLTAGAFFTFFVVLFFLNMCMNGFFRFFGAITSSFFLATQVTGVLLIAIASYTGYTIPYNKMHPWLFCEMSGQVYSCEGPQGSVPSGPGYTDWNYKVCTMQGGVPGQNFVLGDSYLVQALSYNPSYIWAPNFIVIVAFFIFFTLLTALAMEFGSMNKAASLTKLYLPGKAPKPRTEEEENQRRSRQQKVAENMDKVSNGTTFSWQHINYTVPFKGGPLHLLNDIGGIVKPGHLTALMGSSGAGKTTLLDVLARRKTIGKVEGNVYLNGEVLMNDFERLTGYCEQMDVHQPKVTVREALQFSAQLRQPEETPLEEKNAYVEQIIELLEMSDVSDAQIGEVGTGFGISVEERKRLTIGMELVGKPQLLFLDEPTSGLDAQSSYNIVHFIRKLADAGWPVLCTIHQPSAILFEHFDHLLLLVRGGKTAYFGEIGPDARTMIEYFERNNGPKCSPNANPAEYILEVVSAGTAGKKNQKDWAKVWEQSREAKALSDELDEIGRSADKNPTREARTYSTSYWAQFHIVYGRMSLAYWRSPDYNIGRFLNIMFTSLITGFTYWKLGNSSSDMINKIFALFCTFIVAMTLIILAQPAFMTERTYFRREYASRYYSWLPWGISAVLVEIPYIFFFAAAFMVGFYWTAGMTNVSEACGYFYITYVIFICWAVTLGFNIAAVAELPTMAAVINPLFVSILILFCGLMQSPFAMPRFWSSWMYWIDPFHYYIEGLAVNELSRVTVECTESDLVRFTPPPGQTCQQYTQEFFSRGAPGYLSNPTAVQPEQCGYCTYSSGAEFYQLNMGWSASNKWRNFGILIAFFIFNVLLFLVLVYWRRKGKR</sequence>
<dbReference type="GO" id="GO:0140359">
    <property type="term" value="F:ABC-type transporter activity"/>
    <property type="evidence" value="ECO:0007669"/>
    <property type="project" value="InterPro"/>
</dbReference>
<dbReference type="EMBL" id="LUGH01000024">
    <property type="protein sequence ID" value="OBZ91030.1"/>
    <property type="molecule type" value="Genomic_DNA"/>
</dbReference>
<dbReference type="Pfam" id="PF14510">
    <property type="entry name" value="ABC_trans_N"/>
    <property type="match status" value="1"/>
</dbReference>
<dbReference type="SUPFAM" id="SSF52540">
    <property type="entry name" value="P-loop containing nucleoside triphosphate hydrolases"/>
    <property type="match status" value="2"/>
</dbReference>
<feature type="transmembrane region" description="Helical" evidence="10">
    <location>
        <begin position="1243"/>
        <end position="1267"/>
    </location>
</feature>
<organism evidence="12 13">
    <name type="scientific">Choanephora cucurbitarum</name>
    <dbReference type="NCBI Taxonomy" id="101091"/>
    <lineage>
        <taxon>Eukaryota</taxon>
        <taxon>Fungi</taxon>
        <taxon>Fungi incertae sedis</taxon>
        <taxon>Mucoromycota</taxon>
        <taxon>Mucoromycotina</taxon>
        <taxon>Mucoromycetes</taxon>
        <taxon>Mucorales</taxon>
        <taxon>Mucorineae</taxon>
        <taxon>Choanephoraceae</taxon>
        <taxon>Choanephoroideae</taxon>
        <taxon>Choanephora</taxon>
    </lineage>
</organism>
<dbReference type="Proteomes" id="UP000093000">
    <property type="component" value="Unassembled WGS sequence"/>
</dbReference>
<keyword evidence="13" id="KW-1185">Reference proteome</keyword>
<feature type="transmembrane region" description="Helical" evidence="10">
    <location>
        <begin position="630"/>
        <end position="650"/>
    </location>
</feature>
<reference evidence="12 13" key="1">
    <citation type="submission" date="2016-03" db="EMBL/GenBank/DDBJ databases">
        <title>Choanephora cucurbitarum.</title>
        <authorList>
            <person name="Min B."/>
            <person name="Park H."/>
            <person name="Park J.-H."/>
            <person name="Shin H.-D."/>
            <person name="Choi I.-G."/>
        </authorList>
    </citation>
    <scope>NUCLEOTIDE SEQUENCE [LARGE SCALE GENOMIC DNA]</scope>
    <source>
        <strain evidence="12 13">KUS-F28377</strain>
    </source>
</reference>
<dbReference type="STRING" id="101091.A0A1C7NPW4"/>
<dbReference type="InterPro" id="IPR027417">
    <property type="entry name" value="P-loop_NTPase"/>
</dbReference>
<dbReference type="InterPro" id="IPR029481">
    <property type="entry name" value="ABC_trans_N"/>
</dbReference>
<dbReference type="FunCoup" id="A0A1C7NPW4">
    <property type="interactions" value="139"/>
</dbReference>
<feature type="transmembrane region" description="Helical" evidence="10">
    <location>
        <begin position="1400"/>
        <end position="1420"/>
    </location>
</feature>
<evidence type="ECO:0000256" key="1">
    <source>
        <dbReference type="ARBA" id="ARBA00004141"/>
    </source>
</evidence>
<dbReference type="OrthoDB" id="245989at2759"/>
<feature type="region of interest" description="Disordered" evidence="9">
    <location>
        <begin position="1"/>
        <end position="37"/>
    </location>
</feature>
<dbReference type="GO" id="GO:0016020">
    <property type="term" value="C:membrane"/>
    <property type="evidence" value="ECO:0007669"/>
    <property type="project" value="UniProtKB-SubCell"/>
</dbReference>
<dbReference type="Pfam" id="PF19055">
    <property type="entry name" value="ABC2_membrane_7"/>
    <property type="match status" value="1"/>
</dbReference>
<dbReference type="Pfam" id="PF01061">
    <property type="entry name" value="ABC2_membrane"/>
    <property type="match status" value="2"/>
</dbReference>
<dbReference type="InterPro" id="IPR013525">
    <property type="entry name" value="ABC2_TM"/>
</dbReference>
<dbReference type="InterPro" id="IPR043926">
    <property type="entry name" value="ABCG_dom"/>
</dbReference>
<dbReference type="GO" id="GO:0005524">
    <property type="term" value="F:ATP binding"/>
    <property type="evidence" value="ECO:0007669"/>
    <property type="project" value="UniProtKB-KW"/>
</dbReference>
<feature type="transmembrane region" description="Helical" evidence="10">
    <location>
        <begin position="721"/>
        <end position="745"/>
    </location>
</feature>
<dbReference type="InterPro" id="IPR003439">
    <property type="entry name" value="ABC_transporter-like_ATP-bd"/>
</dbReference>
<dbReference type="InterPro" id="IPR003593">
    <property type="entry name" value="AAA+_ATPase"/>
</dbReference>
<gene>
    <name evidence="12" type="primary">abcG14_1</name>
    <name evidence="12" type="ORF">A0J61_00902</name>
</gene>
<dbReference type="InterPro" id="IPR034001">
    <property type="entry name" value="ABCG_PDR_1"/>
</dbReference>
<dbReference type="PROSITE" id="PS50893">
    <property type="entry name" value="ABC_TRANSPORTER_2"/>
    <property type="match status" value="2"/>
</dbReference>
<evidence type="ECO:0000256" key="6">
    <source>
        <dbReference type="ARBA" id="ARBA00022840"/>
    </source>
</evidence>
<feature type="transmembrane region" description="Helical" evidence="10">
    <location>
        <begin position="567"/>
        <end position="593"/>
    </location>
</feature>
<evidence type="ECO:0000256" key="7">
    <source>
        <dbReference type="ARBA" id="ARBA00022989"/>
    </source>
</evidence>
<evidence type="ECO:0000256" key="4">
    <source>
        <dbReference type="ARBA" id="ARBA00022692"/>
    </source>
</evidence>
<dbReference type="InterPro" id="IPR017871">
    <property type="entry name" value="ABC_transporter-like_CS"/>
</dbReference>
<comment type="similarity">
    <text evidence="2">Belongs to the ABC transporter superfamily. ABCG family. PDR (TC 3.A.1.205) subfamily.</text>
</comment>
<evidence type="ECO:0000256" key="3">
    <source>
        <dbReference type="ARBA" id="ARBA00022448"/>
    </source>
</evidence>
<feature type="transmembrane region" description="Helical" evidence="10">
    <location>
        <begin position="1206"/>
        <end position="1231"/>
    </location>
</feature>
<dbReference type="InterPro" id="IPR010929">
    <property type="entry name" value="PDR_CDR_ABC"/>
</dbReference>
<dbReference type="InterPro" id="IPR034003">
    <property type="entry name" value="ABCG_PDR_2"/>
</dbReference>
<comment type="caution">
    <text evidence="12">The sequence shown here is derived from an EMBL/GenBank/DDBJ whole genome shotgun (WGS) entry which is preliminary data.</text>
</comment>